<comment type="caution">
    <text evidence="9">The sequence shown here is derived from an EMBL/GenBank/DDBJ whole genome shotgun (WGS) entry which is preliminary data.</text>
</comment>
<feature type="compositionally biased region" description="Polar residues" evidence="5">
    <location>
        <begin position="2187"/>
        <end position="2200"/>
    </location>
</feature>
<feature type="compositionally biased region" description="Pro residues" evidence="5">
    <location>
        <begin position="2015"/>
        <end position="2026"/>
    </location>
</feature>
<dbReference type="InterPro" id="IPR046769">
    <property type="entry name" value="DOCKER_Lobe_A"/>
</dbReference>
<dbReference type="Pfam" id="PF06920">
    <property type="entry name" value="DHR-2_Lobe_A"/>
    <property type="match status" value="1"/>
</dbReference>
<keyword evidence="6" id="KW-1133">Transmembrane helix</keyword>
<evidence type="ECO:0000313" key="9">
    <source>
        <dbReference type="EMBL" id="OXU27934.1"/>
    </source>
</evidence>
<feature type="compositionally biased region" description="Polar residues" evidence="5">
    <location>
        <begin position="2156"/>
        <end position="2177"/>
    </location>
</feature>
<evidence type="ECO:0000259" key="7">
    <source>
        <dbReference type="PROSITE" id="PS51650"/>
    </source>
</evidence>
<evidence type="ECO:0000256" key="6">
    <source>
        <dbReference type="SAM" id="Phobius"/>
    </source>
</evidence>
<dbReference type="Proteomes" id="UP000215335">
    <property type="component" value="Unassembled WGS sequence"/>
</dbReference>
<evidence type="ECO:0000256" key="4">
    <source>
        <dbReference type="PROSITE-ProRule" id="PRU00983"/>
    </source>
</evidence>
<feature type="region of interest" description="Disordered" evidence="5">
    <location>
        <begin position="1897"/>
        <end position="2070"/>
    </location>
</feature>
<evidence type="ECO:0008006" key="11">
    <source>
        <dbReference type="Google" id="ProtNLM"/>
    </source>
</evidence>
<evidence type="ECO:0000256" key="2">
    <source>
        <dbReference type="ARBA" id="ARBA00022490"/>
    </source>
</evidence>
<dbReference type="InterPro" id="IPR027007">
    <property type="entry name" value="C2_DOCK-type_domain"/>
</dbReference>
<dbReference type="Pfam" id="PF20422">
    <property type="entry name" value="DHR-2_Lobe_B"/>
    <property type="match status" value="1"/>
</dbReference>
<dbReference type="EMBL" id="NNAY01000509">
    <property type="protein sequence ID" value="OXU27934.1"/>
    <property type="molecule type" value="Genomic_DNA"/>
</dbReference>
<dbReference type="Pfam" id="PF23554">
    <property type="entry name" value="TPR_DOCK"/>
    <property type="match status" value="1"/>
</dbReference>
<comment type="similarity">
    <text evidence="4">Belongs to the DOCK family.</text>
</comment>
<dbReference type="Gene3D" id="1.20.58.740">
    <property type="match status" value="1"/>
</dbReference>
<feature type="compositionally biased region" description="Polar residues" evidence="5">
    <location>
        <begin position="1997"/>
        <end position="2012"/>
    </location>
</feature>
<feature type="region of interest" description="Disordered" evidence="5">
    <location>
        <begin position="2137"/>
        <end position="2200"/>
    </location>
</feature>
<dbReference type="PROSITE" id="PS51651">
    <property type="entry name" value="DOCKER"/>
    <property type="match status" value="1"/>
</dbReference>
<dbReference type="InterPro" id="IPR026791">
    <property type="entry name" value="DOCK"/>
</dbReference>
<evidence type="ECO:0000256" key="5">
    <source>
        <dbReference type="SAM" id="MobiDB-lite"/>
    </source>
</evidence>
<feature type="domain" description="DOCKER" evidence="8">
    <location>
        <begin position="1486"/>
        <end position="1894"/>
    </location>
</feature>
<dbReference type="InterPro" id="IPR056372">
    <property type="entry name" value="TPR_DOCK"/>
</dbReference>
<dbReference type="Gene3D" id="1.25.40.410">
    <property type="match status" value="1"/>
</dbReference>
<dbReference type="InterPro" id="IPR043161">
    <property type="entry name" value="DOCK_C_lobe_A"/>
</dbReference>
<dbReference type="PROSITE" id="PS51650">
    <property type="entry name" value="C2_DOCK"/>
    <property type="match status" value="1"/>
</dbReference>
<organism evidence="9 10">
    <name type="scientific">Trichomalopsis sarcophagae</name>
    <dbReference type="NCBI Taxonomy" id="543379"/>
    <lineage>
        <taxon>Eukaryota</taxon>
        <taxon>Metazoa</taxon>
        <taxon>Ecdysozoa</taxon>
        <taxon>Arthropoda</taxon>
        <taxon>Hexapoda</taxon>
        <taxon>Insecta</taxon>
        <taxon>Pterygota</taxon>
        <taxon>Neoptera</taxon>
        <taxon>Endopterygota</taxon>
        <taxon>Hymenoptera</taxon>
        <taxon>Apocrita</taxon>
        <taxon>Proctotrupomorpha</taxon>
        <taxon>Chalcidoidea</taxon>
        <taxon>Pteromalidae</taxon>
        <taxon>Pteromalinae</taxon>
        <taxon>Trichomalopsis</taxon>
    </lineage>
</organism>
<dbReference type="PANTHER" id="PTHR45653">
    <property type="entry name" value="DEDICATOR OF CYTOKINESIS"/>
    <property type="match status" value="1"/>
</dbReference>
<feature type="transmembrane region" description="Helical" evidence="6">
    <location>
        <begin position="368"/>
        <end position="394"/>
    </location>
</feature>
<name>A0A232FAR5_9HYME</name>
<feature type="compositionally biased region" description="Basic and acidic residues" evidence="5">
    <location>
        <begin position="1927"/>
        <end position="1937"/>
    </location>
</feature>
<dbReference type="Pfam" id="PF14429">
    <property type="entry name" value="DOCK-C2"/>
    <property type="match status" value="1"/>
</dbReference>
<dbReference type="STRING" id="543379.A0A232FAR5"/>
<comment type="subcellular location">
    <subcellularLocation>
        <location evidence="1">Cytoplasm</location>
    </subcellularLocation>
</comment>
<accession>A0A232FAR5</accession>
<reference evidence="9 10" key="1">
    <citation type="journal article" date="2017" name="Curr. Biol.">
        <title>The Evolution of Venom by Co-option of Single-Copy Genes.</title>
        <authorList>
            <person name="Martinson E.O."/>
            <person name="Mrinalini"/>
            <person name="Kelkar Y.D."/>
            <person name="Chang C.H."/>
            <person name="Werren J.H."/>
        </authorList>
    </citation>
    <scope>NUCLEOTIDE SEQUENCE [LARGE SCALE GENOMIC DNA]</scope>
    <source>
        <strain evidence="9 10">Alberta</strain>
        <tissue evidence="9">Whole body</tissue>
    </source>
</reference>
<dbReference type="GO" id="GO:0005886">
    <property type="term" value="C:plasma membrane"/>
    <property type="evidence" value="ECO:0007669"/>
    <property type="project" value="TreeGrafter"/>
</dbReference>
<feature type="domain" description="C2 DOCK-type" evidence="7">
    <location>
        <begin position="701"/>
        <end position="874"/>
    </location>
</feature>
<dbReference type="OrthoDB" id="18896at2759"/>
<keyword evidence="6" id="KW-0472">Membrane</keyword>
<feature type="compositionally biased region" description="Basic and acidic residues" evidence="5">
    <location>
        <begin position="2060"/>
        <end position="2070"/>
    </location>
</feature>
<dbReference type="Pfam" id="PF16172">
    <property type="entry name" value="DOCK_N"/>
    <property type="match status" value="1"/>
</dbReference>
<dbReference type="GO" id="GO:0031267">
    <property type="term" value="F:small GTPase binding"/>
    <property type="evidence" value="ECO:0007669"/>
    <property type="project" value="TreeGrafter"/>
</dbReference>
<dbReference type="InterPro" id="IPR043162">
    <property type="entry name" value="DOCK_C_lobe_C"/>
</dbReference>
<dbReference type="GO" id="GO:0005085">
    <property type="term" value="F:guanyl-nucleotide exchange factor activity"/>
    <property type="evidence" value="ECO:0007669"/>
    <property type="project" value="UniProtKB-KW"/>
</dbReference>
<dbReference type="Gene3D" id="2.60.40.150">
    <property type="entry name" value="C2 domain"/>
    <property type="match status" value="1"/>
</dbReference>
<proteinExistence type="inferred from homology"/>
<dbReference type="InterPro" id="IPR046773">
    <property type="entry name" value="DOCKER_Lobe_C"/>
</dbReference>
<keyword evidence="6" id="KW-0812">Transmembrane</keyword>
<dbReference type="FunFam" id="1.25.40.410:FF:000003">
    <property type="entry name" value="Dedicator of cytokinesis protein 4"/>
    <property type="match status" value="1"/>
</dbReference>
<dbReference type="InterPro" id="IPR032376">
    <property type="entry name" value="DOCK_N"/>
</dbReference>
<sequence>MKKWSYASMRLYVNKNKAMLGTDSFDKLFIRKVEKSFAHRKNVLILNKLLTIFLGGKQTPVQNPILITKSPKYLSSTSNLLFKTMKATFPSTIINVEEFWRAADNKRVQSIREFLAQKSQREALHVIFSSNDNSLVSATHDLKECSESLGFFTNNTIRPERLLFIIDGETHEELRSFFELLWTYKILNVAIIEMIIPRVDYTLHKNIDIAFEIMIHQYNPFNDIYDVTPFSNKIILFVDKLQNMYGYKLDTGFFDSNFDLMIDEEYSGNDIWRAINGKGVIIAKTVSDYSNFTVNFKITEELTRYPNLNRFNLAEGDVRDAIIRGEIDFTINSFVALGILESARRSTFLYSRGKHALVKQYGKAEIAFTYEVIIVFIAIILVTLLLATILHLYFPNEIWEMFHVIEILIFGQTSTTIPTTVVERIFLLLIITVSSGFFAMTFGELVAVNFSQMVYLELRSLKDIVHHQLIPYVPFDALNIMNEYYYDDPTFQAISRMQYVNKSDDFNCELALIRGSDEVQGCMVDAEVGRMLSYSSLSGESGSILSFVEEPIAPGYVDILFNRASPYVPRFNLILRRCFEGGLIEKWSYASMKLYVKRNEIMFGTESFDVLFARKGVKSFSGKEEVFQGDEKEFHQLHEQIIRKDKCSPLPGQPNYGIVVSFRVLHGELCQVREDNPLLFKNICLTKKLGFSDVIMPGDVRNDLYLKLERGEFERGGKSTGKNIEVTIMVLDAEGEPLEGCLFGAAGTDGSSEYQSLVIYHHNSPSWAETLRLAVPIDKFYGSHVRFEFRHCSTREKNDKKLFAFAFVRLMEAGGATLQDGQHELYIYKCEDRAKLESLSYLAMPSNAREPNYPGIGPFTRSPKEAVFIQTLLCSTKLTQNVDLLSLLQWKAHPEKISEALGRVLRLDGEELVKFLQDILDALFAMFHTEDGNSTAHSGLVFQVLVSIFILLEDSKFEHFKPVINAYISGHFAAALVYKGLISSVQHCTEWVTAPEKQEFIMKCFRSLEYIFKFIIQSRLLYARATAGQYEDSFRKDIFCVFAALNKMMTLPYEIVLSLQVALLISIPAVFEQLIDVLSIMEVTTLTCSMLDSVPRDSAPQLIQAKLEAIKSLVTSELFKDDESRNMLLATICRNLRIHLARREELRTCTEILGEILSFMYKRGRDGKVNNCVHHDVETLSLSILDVLIQTILIIINAGGSVLNCLVACLMGLLQLLDEYHYGRLWEELTVGGERKPLKDFLLRVFLVLRELVRQEIFPPDWLVLRMQANNIILKSLQELAQPLAFRFLHGSFDSQLWSTYFNLAVAYLTQPSLQLEHFSEVKREKIVEKYGDMRVLMGFQILSMWSHLGEKKLEFIPGMVGPFLEVTLVPESELRKATLHIFFDMMECEQHSRGSFKSVESELIDKLDILISENKGDDEYRQLFNTILLDRVQSEDPTWKDSGTAFITSVTRLLERLLDYRSVIQGDENRDKRMSCTVNLLNFYKNEFNRKEMYLRYIYKLHDLHLAAENYTEAGFTMKLYADQLGWSSTLLVADHNHPQQPEWQRKELLYHKIIHYFDRGKCWEKGIPLCKELAVLYETRLYDYAKLSDVLKVQAKFLDNILTQLRPEPEYFRVGFYGLSFPLFVRNKLFIYRGLEYERIGAFTQRLQTEFPSAQILMKNSPPDETILSSEGQYIQICNVKPIPEEGSLGCGQFEVPERVVAFYLVNDVRRFVFDRPLHRGQVDRENEFKSLWIERTTLTTEAKLPGILRWFEVIEKRSELMAPVQYACETMQSVERELRRLVAQYTAEPHRNINPFSMRLQGIIDANVMGGITKYQEAFLTTEFARQNPEMVPHVNRLKNLILDQMSVLEAGLLLHGQIAPSGVQPLHKRLIERFTQLKQSLGPMTRQRLVHQDSIINSPLPPVPVNDKQRPATLESMTSSRMSRADSDGHLEDEGFYTKVDGCPNGGAPPPIPQREVRPRSVGYGTTPPRPTHQRSLSKPLSPKLPLRNSLSTPTDGSEQANMRSSWSEPGPEPAPPLPPRGCTPDKRDMSSSLIAPPAPPKRLSHKRNTEWNSEDDPRNSCDSHDLRDSGISTLSSLSDFQSHLSNLNNLSYEDFEPRVRCNDIMNISPPSVISSMNVSTVSFTSVTFQNSHTLSSQEASPPPIPPKAHQDTPSAPSTLERASNRTHNSSSIGHADNYSVPKFQSLSVTSDGDTV</sequence>
<evidence type="ECO:0000256" key="3">
    <source>
        <dbReference type="ARBA" id="ARBA00022658"/>
    </source>
</evidence>
<dbReference type="GO" id="GO:0007264">
    <property type="term" value="P:small GTPase-mediated signal transduction"/>
    <property type="evidence" value="ECO:0007669"/>
    <property type="project" value="InterPro"/>
</dbReference>
<dbReference type="InterPro" id="IPR027357">
    <property type="entry name" value="DOCKER_dom"/>
</dbReference>
<dbReference type="InterPro" id="IPR035892">
    <property type="entry name" value="C2_domain_sf"/>
</dbReference>
<keyword evidence="2" id="KW-0963">Cytoplasm</keyword>
<feature type="compositionally biased region" description="Low complexity" evidence="5">
    <location>
        <begin position="1979"/>
        <end position="1996"/>
    </location>
</feature>
<protein>
    <recommendedName>
        <fullName evidence="11">Dedicator of cytokinesis protein 3</fullName>
    </recommendedName>
</protein>
<gene>
    <name evidence="9" type="ORF">TSAR_016382</name>
</gene>
<dbReference type="PANTHER" id="PTHR45653:SF12">
    <property type="entry name" value="SPONGE, ISOFORM E"/>
    <property type="match status" value="1"/>
</dbReference>
<dbReference type="InterPro" id="IPR046770">
    <property type="entry name" value="DOCKER_Lobe_B"/>
</dbReference>
<dbReference type="FunFam" id="2.60.40.150:FF:000045">
    <property type="entry name" value="Dedicator of cytokinesis protein 4"/>
    <property type="match status" value="1"/>
</dbReference>
<keyword evidence="10" id="KW-1185">Reference proteome</keyword>
<dbReference type="GO" id="GO:0005737">
    <property type="term" value="C:cytoplasm"/>
    <property type="evidence" value="ECO:0007669"/>
    <property type="project" value="UniProtKB-SubCell"/>
</dbReference>
<feature type="transmembrane region" description="Helical" evidence="6">
    <location>
        <begin position="425"/>
        <end position="450"/>
    </location>
</feature>
<dbReference type="Pfam" id="PF20421">
    <property type="entry name" value="DHR-2_Lobe_C"/>
    <property type="match status" value="1"/>
</dbReference>
<evidence type="ECO:0000313" key="10">
    <source>
        <dbReference type="Proteomes" id="UP000215335"/>
    </source>
</evidence>
<evidence type="ECO:0000259" key="8">
    <source>
        <dbReference type="PROSITE" id="PS51651"/>
    </source>
</evidence>
<keyword evidence="3" id="KW-0344">Guanine-nucleotide releasing factor</keyword>
<evidence type="ECO:0000256" key="1">
    <source>
        <dbReference type="ARBA" id="ARBA00004496"/>
    </source>
</evidence>